<comment type="similarity">
    <text evidence="1">Belongs to the ATP-dependent AMP-binding enzyme family.</text>
</comment>
<name>A0A8J7SAS7_9BACT</name>
<evidence type="ECO:0000256" key="3">
    <source>
        <dbReference type="ARBA" id="ARBA00022741"/>
    </source>
</evidence>
<reference evidence="10" key="1">
    <citation type="submission" date="2021-02" db="EMBL/GenBank/DDBJ databases">
        <title>Natronogracilivirga saccharolytica gen. nov. sp. nov. a new anaerobic, haloalkiliphilic carbohydrate-fermenting bacterium from soda lake and proposing of Cyclonatronumiaceae fam. nov. in the phylum Balneolaeota.</title>
        <authorList>
            <person name="Zhilina T.N."/>
            <person name="Sorokin D.Y."/>
            <person name="Zavarzina D.G."/>
            <person name="Toshchakov S.V."/>
            <person name="Kublanov I.V."/>
        </authorList>
    </citation>
    <scope>NUCLEOTIDE SEQUENCE</scope>
    <source>
        <strain evidence="10">Z-1702</strain>
    </source>
</reference>
<dbReference type="Pfam" id="PF00501">
    <property type="entry name" value="AMP-binding"/>
    <property type="match status" value="1"/>
</dbReference>
<dbReference type="PANTHER" id="PTHR24095">
    <property type="entry name" value="ACETYL-COENZYME A SYNTHETASE"/>
    <property type="match status" value="1"/>
</dbReference>
<evidence type="ECO:0000313" key="10">
    <source>
        <dbReference type="EMBL" id="MBP3193628.1"/>
    </source>
</evidence>
<dbReference type="NCBIfam" id="TIGR02188">
    <property type="entry name" value="Ac_CoA_lig_AcsA"/>
    <property type="match status" value="1"/>
</dbReference>
<dbReference type="InterPro" id="IPR000873">
    <property type="entry name" value="AMP-dep_synth/lig_dom"/>
</dbReference>
<evidence type="ECO:0000259" key="8">
    <source>
        <dbReference type="Pfam" id="PF13193"/>
    </source>
</evidence>
<evidence type="ECO:0000256" key="2">
    <source>
        <dbReference type="ARBA" id="ARBA00022598"/>
    </source>
</evidence>
<dbReference type="GO" id="GO:0003987">
    <property type="term" value="F:acetate-CoA ligase activity"/>
    <property type="evidence" value="ECO:0007669"/>
    <property type="project" value="UniProtKB-UniRule"/>
</dbReference>
<dbReference type="RefSeq" id="WP_210513083.1">
    <property type="nucleotide sequence ID" value="NZ_JAFIDN010000012.1"/>
</dbReference>
<dbReference type="FunFam" id="3.40.50.12780:FF:000001">
    <property type="entry name" value="Acetyl-coenzyme A synthetase"/>
    <property type="match status" value="1"/>
</dbReference>
<dbReference type="PANTHER" id="PTHR24095:SF14">
    <property type="entry name" value="ACETYL-COENZYME A SYNTHETASE 1"/>
    <property type="match status" value="1"/>
</dbReference>
<dbReference type="EMBL" id="JAFIDN010000012">
    <property type="protein sequence ID" value="MBP3193628.1"/>
    <property type="molecule type" value="Genomic_DNA"/>
</dbReference>
<keyword evidence="11" id="KW-1185">Reference proteome</keyword>
<evidence type="ECO:0000256" key="5">
    <source>
        <dbReference type="ARBA" id="ARBA00022990"/>
    </source>
</evidence>
<dbReference type="PROSITE" id="PS00455">
    <property type="entry name" value="AMP_BINDING"/>
    <property type="match status" value="1"/>
</dbReference>
<dbReference type="NCBIfam" id="NF001208">
    <property type="entry name" value="PRK00174.1"/>
    <property type="match status" value="1"/>
</dbReference>
<accession>A0A8J7SAS7</accession>
<dbReference type="SUPFAM" id="SSF56801">
    <property type="entry name" value="Acetyl-CoA synthetase-like"/>
    <property type="match status" value="1"/>
</dbReference>
<keyword evidence="2 10" id="KW-0436">Ligase</keyword>
<dbReference type="Pfam" id="PF13193">
    <property type="entry name" value="AMP-binding_C"/>
    <property type="match status" value="1"/>
</dbReference>
<dbReference type="Gene3D" id="3.40.50.12780">
    <property type="entry name" value="N-terminal domain of ligase-like"/>
    <property type="match status" value="1"/>
</dbReference>
<dbReference type="InterPro" id="IPR042099">
    <property type="entry name" value="ANL_N_sf"/>
</dbReference>
<dbReference type="InterPro" id="IPR020845">
    <property type="entry name" value="AMP-binding_CS"/>
</dbReference>
<keyword evidence="5" id="KW-0007">Acetylation</keyword>
<dbReference type="GO" id="GO:0019427">
    <property type="term" value="P:acetyl-CoA biosynthetic process from acetate"/>
    <property type="evidence" value="ECO:0007669"/>
    <property type="project" value="UniProtKB-UniRule"/>
</dbReference>
<dbReference type="GO" id="GO:0016208">
    <property type="term" value="F:AMP binding"/>
    <property type="evidence" value="ECO:0007669"/>
    <property type="project" value="InterPro"/>
</dbReference>
<dbReference type="CDD" id="cd05966">
    <property type="entry name" value="ACS"/>
    <property type="match status" value="1"/>
</dbReference>
<comment type="caution">
    <text evidence="10">The sequence shown here is derived from an EMBL/GenBank/DDBJ whole genome shotgun (WGS) entry which is preliminary data.</text>
</comment>
<keyword evidence="4" id="KW-0067">ATP-binding</keyword>
<dbReference type="GO" id="GO:0005829">
    <property type="term" value="C:cytosol"/>
    <property type="evidence" value="ECO:0007669"/>
    <property type="project" value="TreeGrafter"/>
</dbReference>
<dbReference type="GO" id="GO:0005524">
    <property type="term" value="F:ATP binding"/>
    <property type="evidence" value="ECO:0007669"/>
    <property type="project" value="UniProtKB-KW"/>
</dbReference>
<protein>
    <recommendedName>
        <fullName evidence="6">Acetate--CoA ligase</fullName>
        <ecNumber evidence="6">6.2.1.1</ecNumber>
    </recommendedName>
</protein>
<dbReference type="InterPro" id="IPR045851">
    <property type="entry name" value="AMP-bd_C_sf"/>
</dbReference>
<dbReference type="InterPro" id="IPR032387">
    <property type="entry name" value="ACAS_N"/>
</dbReference>
<dbReference type="InterPro" id="IPR011904">
    <property type="entry name" value="Ac_CoA_lig"/>
</dbReference>
<evidence type="ECO:0000259" key="7">
    <source>
        <dbReference type="Pfam" id="PF00501"/>
    </source>
</evidence>
<feature type="domain" description="AMP-binding enzyme C-terminal" evidence="8">
    <location>
        <begin position="538"/>
        <end position="616"/>
    </location>
</feature>
<gene>
    <name evidence="10" type="primary">acs</name>
    <name evidence="10" type="ORF">NATSA_13205</name>
</gene>
<proteinExistence type="inferred from homology"/>
<organism evidence="10 11">
    <name type="scientific">Natronogracilivirga saccharolytica</name>
    <dbReference type="NCBI Taxonomy" id="2812953"/>
    <lineage>
        <taxon>Bacteria</taxon>
        <taxon>Pseudomonadati</taxon>
        <taxon>Balneolota</taxon>
        <taxon>Balneolia</taxon>
        <taxon>Balneolales</taxon>
        <taxon>Cyclonatronaceae</taxon>
        <taxon>Natronogracilivirga</taxon>
    </lineage>
</organism>
<dbReference type="EC" id="6.2.1.1" evidence="6"/>
<evidence type="ECO:0000313" key="11">
    <source>
        <dbReference type="Proteomes" id="UP000673975"/>
    </source>
</evidence>
<evidence type="ECO:0000259" key="9">
    <source>
        <dbReference type="Pfam" id="PF16177"/>
    </source>
</evidence>
<feature type="domain" description="Acetyl-coenzyme A synthetase N-terminal" evidence="9">
    <location>
        <begin position="33"/>
        <end position="87"/>
    </location>
</feature>
<dbReference type="InterPro" id="IPR025110">
    <property type="entry name" value="AMP-bd_C"/>
</dbReference>
<feature type="domain" description="AMP-dependent synthetase/ligase" evidence="7">
    <location>
        <begin position="93"/>
        <end position="480"/>
    </location>
</feature>
<evidence type="ECO:0000256" key="4">
    <source>
        <dbReference type="ARBA" id="ARBA00022840"/>
    </source>
</evidence>
<evidence type="ECO:0000256" key="6">
    <source>
        <dbReference type="NCBIfam" id="TIGR02188"/>
    </source>
</evidence>
<sequence>MAKSTQKKTNSSSNGELVYPPKEIVKQANVKDYDAVYKRSVEDPEGFWAEEAKKLHWFKKWDKVLDDSNKPFYKWFTGGKTNMISNAIDRHLKTWRRNKLALIWEGEPGDLKTMSYHALNREVSKFANILKSMGVKKGEIVTIYMPQIPELAIAMLACAKIGAAHSVVYGGFSVEALASRIDDSQSRVLVTADGGWRRGKITDLKGIANEAMKRSPTVEVCITVKRTGHEVYMENDRDFWLHDLLALPISSPKCDTEVMDAEDMLFILYTSGTTGKPKGLLHTHGGYAVYTAATHRYVFDIKDEDRWWCAADPGWITGHSYMIYGPLINGSTVMMYEGAPNHPYPNRWWSMVEKYGINILYTSPTAIRGLMRFGEQWPARHDLSCLRLLGSVGEPINPEAWKWYHRVIGNEKCPIMDTWWQTETGGFMISPLPVTPLKPGSATKPFFGIEIAIVDEKAKEVKAGEEGNLVIKTPWPGMARTIYGDPDRFVETYWKEYEKQGWYKAGDSARVDEDGYFWIIGRIDDVIKVSGYRLGTAEVESALVSHPSVSEAAAIALPHEVKGNAIYTYVILKQGVKGGKSLEEELRQHVSDEIGPIARPEVVQFLDSLPKTRSGKIMRRVLKARAMGVDEGDLSTLEE</sequence>
<dbReference type="Proteomes" id="UP000673975">
    <property type="component" value="Unassembled WGS sequence"/>
</dbReference>
<dbReference type="Gene3D" id="3.30.300.30">
    <property type="match status" value="1"/>
</dbReference>
<evidence type="ECO:0000256" key="1">
    <source>
        <dbReference type="ARBA" id="ARBA00006432"/>
    </source>
</evidence>
<dbReference type="Pfam" id="PF16177">
    <property type="entry name" value="ACAS_N"/>
    <property type="match status" value="1"/>
</dbReference>
<keyword evidence="3" id="KW-0547">Nucleotide-binding</keyword>
<dbReference type="AlphaFoldDB" id="A0A8J7SAS7"/>